<feature type="compositionally biased region" description="Low complexity" evidence="1">
    <location>
        <begin position="177"/>
        <end position="192"/>
    </location>
</feature>
<keyword evidence="4" id="KW-1185">Reference proteome</keyword>
<sequence length="466" mass="49974">MSYRTAKERECVKLLSTYRCRVCEKWLESANYSKKELNSYADKAARGIVMNGRTAKLRCRPCSGGPLQEKQCEGPCGMWKELQQFSKASRSAGGTHWCQECTLWKLSNEHGVTSQAAPTGDLAPDEDDSYVAPDANGDYNADPEAGYGSSDDDDYYEFSQDRTYKPAASTQNSVPPGTTASAVQSGAAAAGTRSQAPTLLSTPIPRSIISTPYDAHGNGLRNTLRNLSLNSSSQAPSSSNMPSGSRWIDGNTNGSRVIPSNKPWSIVESAGSRITSTAPTAPTVPSNQNGAPRDSIDTKSTSSVSNPYEDARTNSSLGGVWGPVDARLRQQAEQAKVPLRHTGYDNKGVPHSQLRYPSSSEQTRSANSPLLSSTRPDSSQARPLGPSPAYRTSGHYPTAPTTSGSSAAWGRATPPVNLAKSGWAKPVGARTQQTYDAAALRAEAAKKHPSAHRQNDDDDEDEDDFY</sequence>
<dbReference type="Proteomes" id="UP000242519">
    <property type="component" value="Unassembled WGS sequence"/>
</dbReference>
<feature type="compositionally biased region" description="Polar residues" evidence="1">
    <location>
        <begin position="355"/>
        <end position="381"/>
    </location>
</feature>
<evidence type="ECO:0000313" key="3">
    <source>
        <dbReference type="EMBL" id="OWP01067.1"/>
    </source>
</evidence>
<feature type="region of interest" description="Disordered" evidence="1">
    <location>
        <begin position="112"/>
        <end position="205"/>
    </location>
</feature>
<feature type="domain" description="Stc1" evidence="2">
    <location>
        <begin position="19"/>
        <end position="102"/>
    </location>
</feature>
<dbReference type="InParanoid" id="A0A218YZ37"/>
<dbReference type="InterPro" id="IPR024630">
    <property type="entry name" value="Stc1"/>
</dbReference>
<evidence type="ECO:0000256" key="1">
    <source>
        <dbReference type="SAM" id="MobiDB-lite"/>
    </source>
</evidence>
<dbReference type="AlphaFoldDB" id="A0A218YZ37"/>
<organism evidence="3 4">
    <name type="scientific">Diplocarpon coronariae</name>
    <dbReference type="NCBI Taxonomy" id="2795749"/>
    <lineage>
        <taxon>Eukaryota</taxon>
        <taxon>Fungi</taxon>
        <taxon>Dikarya</taxon>
        <taxon>Ascomycota</taxon>
        <taxon>Pezizomycotina</taxon>
        <taxon>Leotiomycetes</taxon>
        <taxon>Helotiales</taxon>
        <taxon>Drepanopezizaceae</taxon>
        <taxon>Diplocarpon</taxon>
    </lineage>
</organism>
<gene>
    <name evidence="3" type="ORF">B2J93_4799</name>
</gene>
<dbReference type="Pfam" id="PF12898">
    <property type="entry name" value="Stc1"/>
    <property type="match status" value="1"/>
</dbReference>
<feature type="compositionally biased region" description="Acidic residues" evidence="1">
    <location>
        <begin position="456"/>
        <end position="466"/>
    </location>
</feature>
<accession>A0A218YZ37</accession>
<name>A0A218YZ37_9HELO</name>
<evidence type="ECO:0000313" key="4">
    <source>
        <dbReference type="Proteomes" id="UP000242519"/>
    </source>
</evidence>
<evidence type="ECO:0000259" key="2">
    <source>
        <dbReference type="Pfam" id="PF12898"/>
    </source>
</evidence>
<feature type="region of interest" description="Disordered" evidence="1">
    <location>
        <begin position="229"/>
        <end position="322"/>
    </location>
</feature>
<dbReference type="EMBL" id="MZNU01000292">
    <property type="protein sequence ID" value="OWP01067.1"/>
    <property type="molecule type" value="Genomic_DNA"/>
</dbReference>
<proteinExistence type="predicted"/>
<reference evidence="3 4" key="1">
    <citation type="submission" date="2017-04" db="EMBL/GenBank/DDBJ databases">
        <title>Draft genome sequence of Marssonina coronaria NL1: causal agent of apple blotch.</title>
        <authorList>
            <person name="Cheng Q."/>
        </authorList>
    </citation>
    <scope>NUCLEOTIDE SEQUENCE [LARGE SCALE GENOMIC DNA]</scope>
    <source>
        <strain evidence="3 4">NL1</strain>
    </source>
</reference>
<dbReference type="OrthoDB" id="3514033at2759"/>
<protein>
    <recommendedName>
        <fullName evidence="2">Stc1 domain-containing protein</fullName>
    </recommendedName>
</protein>
<dbReference type="STRING" id="503106.A0A218YZ37"/>
<feature type="compositionally biased region" description="Low complexity" evidence="1">
    <location>
        <begin position="275"/>
        <end position="286"/>
    </location>
</feature>
<comment type="caution">
    <text evidence="3">The sequence shown here is derived from an EMBL/GenBank/DDBJ whole genome shotgun (WGS) entry which is preliminary data.</text>
</comment>
<feature type="compositionally biased region" description="Low complexity" evidence="1">
    <location>
        <begin position="229"/>
        <end position="245"/>
    </location>
</feature>
<feature type="region of interest" description="Disordered" evidence="1">
    <location>
        <begin position="336"/>
        <end position="466"/>
    </location>
</feature>